<feature type="region of interest" description="Disordered" evidence="1">
    <location>
        <begin position="109"/>
        <end position="147"/>
    </location>
</feature>
<name>A0A5J4UE20_9EUKA</name>
<reference evidence="2 3" key="1">
    <citation type="submission" date="2019-03" db="EMBL/GenBank/DDBJ databases">
        <title>Single cell metagenomics reveals metabolic interactions within the superorganism composed of flagellate Streblomastix strix and complex community of Bacteroidetes bacteria on its surface.</title>
        <authorList>
            <person name="Treitli S.C."/>
            <person name="Kolisko M."/>
            <person name="Husnik F."/>
            <person name="Keeling P."/>
            <person name="Hampl V."/>
        </authorList>
    </citation>
    <scope>NUCLEOTIDE SEQUENCE [LARGE SCALE GENOMIC DNA]</scope>
    <source>
        <strain evidence="2">ST1C</strain>
    </source>
</reference>
<feature type="region of interest" description="Disordered" evidence="1">
    <location>
        <begin position="184"/>
        <end position="217"/>
    </location>
</feature>
<organism evidence="2 3">
    <name type="scientific">Streblomastix strix</name>
    <dbReference type="NCBI Taxonomy" id="222440"/>
    <lineage>
        <taxon>Eukaryota</taxon>
        <taxon>Metamonada</taxon>
        <taxon>Preaxostyla</taxon>
        <taxon>Oxymonadida</taxon>
        <taxon>Streblomastigidae</taxon>
        <taxon>Streblomastix</taxon>
    </lineage>
</organism>
<feature type="compositionally biased region" description="Basic and acidic residues" evidence="1">
    <location>
        <begin position="192"/>
        <end position="202"/>
    </location>
</feature>
<feature type="compositionally biased region" description="Basic residues" evidence="1">
    <location>
        <begin position="115"/>
        <end position="139"/>
    </location>
</feature>
<dbReference type="AlphaFoldDB" id="A0A5J4UE20"/>
<comment type="caution">
    <text evidence="2">The sequence shown here is derived from an EMBL/GenBank/DDBJ whole genome shotgun (WGS) entry which is preliminary data.</text>
</comment>
<gene>
    <name evidence="2" type="ORF">EZS28_036130</name>
</gene>
<dbReference type="EMBL" id="SNRW01017447">
    <property type="protein sequence ID" value="KAA6368343.1"/>
    <property type="molecule type" value="Genomic_DNA"/>
</dbReference>
<proteinExistence type="predicted"/>
<evidence type="ECO:0000256" key="1">
    <source>
        <dbReference type="SAM" id="MobiDB-lite"/>
    </source>
</evidence>
<evidence type="ECO:0000313" key="2">
    <source>
        <dbReference type="EMBL" id="KAA6368343.1"/>
    </source>
</evidence>
<dbReference type="Proteomes" id="UP000324800">
    <property type="component" value="Unassembled WGS sequence"/>
</dbReference>
<evidence type="ECO:0000313" key="3">
    <source>
        <dbReference type="Proteomes" id="UP000324800"/>
    </source>
</evidence>
<accession>A0A5J4UE20</accession>
<protein>
    <submittedName>
        <fullName evidence="2">Uncharacterized protein</fullName>
    </submittedName>
</protein>
<sequence>MYTAVNRLQYYGQYVPDVLTQFSTMSYQASPYILWQAKILALSPNLFIQLTGALDLYDRLSENAANSIVNNGSSVKFIDLETQHYKSLYDSQSPLADTPIQCPFIGKKQQARPALKNKPKNQRQQQNRRLHQPQAHKQRLKDQKPIIQPQPVVQFIPKPKPQQAVYKQAQRAIPKNFVKQQYTASKQTVQKQDPRALPKDFVKQQQASKKSREGPVQPIRIVNKQQKYADKRRKHYQIKSQQKQLEREFKNQELNMEMMEQEQLQVRFQRFESEPVRYDLLSQLIEDKRANFKDEQIEYAGGN</sequence>
<feature type="non-terminal residue" evidence="2">
    <location>
        <position position="303"/>
    </location>
</feature>